<dbReference type="InterPro" id="IPR024935">
    <property type="entry name" value="Rubredoxin_dom"/>
</dbReference>
<dbReference type="PANTHER" id="PTHR48136">
    <property type="entry name" value="RUBREDOXIN-LIKE SUPERFAMILY PROTEIN"/>
    <property type="match status" value="1"/>
</dbReference>
<name>A0A9R1VX03_LACSA</name>
<protein>
    <recommendedName>
        <fullName evidence="7">Rubredoxin-like domain-containing protein</fullName>
    </recommendedName>
</protein>
<organism evidence="8 9">
    <name type="scientific">Lactuca sativa</name>
    <name type="common">Garden lettuce</name>
    <dbReference type="NCBI Taxonomy" id="4236"/>
    <lineage>
        <taxon>Eukaryota</taxon>
        <taxon>Viridiplantae</taxon>
        <taxon>Streptophyta</taxon>
        <taxon>Embryophyta</taxon>
        <taxon>Tracheophyta</taxon>
        <taxon>Spermatophyta</taxon>
        <taxon>Magnoliopsida</taxon>
        <taxon>eudicotyledons</taxon>
        <taxon>Gunneridae</taxon>
        <taxon>Pentapetalae</taxon>
        <taxon>asterids</taxon>
        <taxon>campanulids</taxon>
        <taxon>Asterales</taxon>
        <taxon>Asteraceae</taxon>
        <taxon>Cichorioideae</taxon>
        <taxon>Cichorieae</taxon>
        <taxon>Lactucinae</taxon>
        <taxon>Lactuca</taxon>
    </lineage>
</organism>
<proteinExistence type="predicted"/>
<dbReference type="InterPro" id="IPR048574">
    <property type="entry name" value="RUBY_RBDX"/>
</dbReference>
<keyword evidence="6" id="KW-1133">Transmembrane helix</keyword>
<dbReference type="PANTHER" id="PTHR48136:SF1">
    <property type="entry name" value="RUBREDOXIN-LIKE SUPERFAMILY PROTEIN"/>
    <property type="match status" value="1"/>
</dbReference>
<keyword evidence="4" id="KW-0408">Iron</keyword>
<dbReference type="OrthoDB" id="408899at2759"/>
<dbReference type="Proteomes" id="UP000235145">
    <property type="component" value="Unassembled WGS sequence"/>
</dbReference>
<feature type="region of interest" description="Disordered" evidence="5">
    <location>
        <begin position="1"/>
        <end position="26"/>
    </location>
</feature>
<dbReference type="Pfam" id="PF21349">
    <property type="entry name" value="RUBY_RBDX"/>
    <property type="match status" value="1"/>
</dbReference>
<evidence type="ECO:0000256" key="1">
    <source>
        <dbReference type="ARBA" id="ARBA00022448"/>
    </source>
</evidence>
<feature type="domain" description="Rubredoxin-like" evidence="7">
    <location>
        <begin position="134"/>
        <end position="174"/>
    </location>
</feature>
<keyword evidence="3" id="KW-0249">Electron transport</keyword>
<dbReference type="CDD" id="cd00730">
    <property type="entry name" value="rubredoxin"/>
    <property type="match status" value="1"/>
</dbReference>
<evidence type="ECO:0000256" key="2">
    <source>
        <dbReference type="ARBA" id="ARBA00022723"/>
    </source>
</evidence>
<dbReference type="SUPFAM" id="SSF57802">
    <property type="entry name" value="Rubredoxin-like"/>
    <property type="match status" value="1"/>
</dbReference>
<sequence length="227" mass="25238">MPSFSLKRHSRSIQKTRKKKRKKKAKRFGAFNYVGSMASTLSHQKPIQQPLPRLHASISSKTMALQTPLRLPTTRSTPSPSTLSPAGGSNVGLHRPSNQLALKSSFYLSPSLQLLLPRHQPSAAPKFAMRAASKQAYICRDCGYIYSDKTPFEKLPDKYFCPVCGAPKRRFREYTPPVTKNANSTDVRKARKAELKRDESIGKALPIAIAVGVVALVGLYFYLNSTF</sequence>
<keyword evidence="6" id="KW-0472">Membrane</keyword>
<keyword evidence="9" id="KW-1185">Reference proteome</keyword>
<dbReference type="PROSITE" id="PS50903">
    <property type="entry name" value="RUBREDOXIN_LIKE"/>
    <property type="match status" value="1"/>
</dbReference>
<feature type="region of interest" description="Disordered" evidence="5">
    <location>
        <begin position="65"/>
        <end position="95"/>
    </location>
</feature>
<dbReference type="Gene3D" id="2.20.28.10">
    <property type="match status" value="1"/>
</dbReference>
<keyword evidence="1" id="KW-0813">Transport</keyword>
<evidence type="ECO:0000313" key="8">
    <source>
        <dbReference type="EMBL" id="KAJ0214160.1"/>
    </source>
</evidence>
<keyword evidence="6" id="KW-0812">Transmembrane</keyword>
<comment type="caution">
    <text evidence="8">The sequence shown here is derived from an EMBL/GenBank/DDBJ whole genome shotgun (WGS) entry which is preliminary data.</text>
</comment>
<dbReference type="GO" id="GO:0005506">
    <property type="term" value="F:iron ion binding"/>
    <property type="evidence" value="ECO:0007669"/>
    <property type="project" value="InterPro"/>
</dbReference>
<evidence type="ECO:0000313" key="9">
    <source>
        <dbReference type="Proteomes" id="UP000235145"/>
    </source>
</evidence>
<reference evidence="8 9" key="1">
    <citation type="journal article" date="2017" name="Nat. Commun.">
        <title>Genome assembly with in vitro proximity ligation data and whole-genome triplication in lettuce.</title>
        <authorList>
            <person name="Reyes-Chin-Wo S."/>
            <person name="Wang Z."/>
            <person name="Yang X."/>
            <person name="Kozik A."/>
            <person name="Arikit S."/>
            <person name="Song C."/>
            <person name="Xia L."/>
            <person name="Froenicke L."/>
            <person name="Lavelle D.O."/>
            <person name="Truco M.J."/>
            <person name="Xia R."/>
            <person name="Zhu S."/>
            <person name="Xu C."/>
            <person name="Xu H."/>
            <person name="Xu X."/>
            <person name="Cox K."/>
            <person name="Korf I."/>
            <person name="Meyers B.C."/>
            <person name="Michelmore R.W."/>
        </authorList>
    </citation>
    <scope>NUCLEOTIDE SEQUENCE [LARGE SCALE GENOMIC DNA]</scope>
    <source>
        <strain evidence="9">cv. Salinas</strain>
        <tissue evidence="8">Seedlings</tissue>
    </source>
</reference>
<feature type="transmembrane region" description="Helical" evidence="6">
    <location>
        <begin position="204"/>
        <end position="223"/>
    </location>
</feature>
<evidence type="ECO:0000256" key="4">
    <source>
        <dbReference type="ARBA" id="ARBA00023004"/>
    </source>
</evidence>
<gene>
    <name evidence="8" type="ORF">LSAT_V11C400190630</name>
</gene>
<accession>A0A9R1VX03</accession>
<evidence type="ECO:0000259" key="7">
    <source>
        <dbReference type="PROSITE" id="PS50903"/>
    </source>
</evidence>
<evidence type="ECO:0000256" key="6">
    <source>
        <dbReference type="SAM" id="Phobius"/>
    </source>
</evidence>
<feature type="compositionally biased region" description="Low complexity" evidence="5">
    <location>
        <begin position="67"/>
        <end position="85"/>
    </location>
</feature>
<dbReference type="EMBL" id="NBSK02000004">
    <property type="protein sequence ID" value="KAJ0214160.1"/>
    <property type="molecule type" value="Genomic_DNA"/>
</dbReference>
<keyword evidence="2" id="KW-0479">Metal-binding</keyword>
<evidence type="ECO:0000256" key="5">
    <source>
        <dbReference type="SAM" id="MobiDB-lite"/>
    </source>
</evidence>
<dbReference type="InterPro" id="IPR024934">
    <property type="entry name" value="Rubredoxin-like_dom"/>
</dbReference>
<evidence type="ECO:0000256" key="3">
    <source>
        <dbReference type="ARBA" id="ARBA00022982"/>
    </source>
</evidence>
<dbReference type="AlphaFoldDB" id="A0A9R1VX03"/>